<evidence type="ECO:0000256" key="6">
    <source>
        <dbReference type="RuleBase" id="RU363132"/>
    </source>
</evidence>
<dbReference type="STRING" id="6832.A0A553P502"/>
<keyword evidence="2 6" id="KW-0812">Transmembrane</keyword>
<organism evidence="8 9">
    <name type="scientific">Tigriopus californicus</name>
    <name type="common">Marine copepod</name>
    <dbReference type="NCBI Taxonomy" id="6832"/>
    <lineage>
        <taxon>Eukaryota</taxon>
        <taxon>Metazoa</taxon>
        <taxon>Ecdysozoa</taxon>
        <taxon>Arthropoda</taxon>
        <taxon>Crustacea</taxon>
        <taxon>Multicrustacea</taxon>
        <taxon>Hexanauplia</taxon>
        <taxon>Copepoda</taxon>
        <taxon>Harpacticoida</taxon>
        <taxon>Harpacticidae</taxon>
        <taxon>Tigriopus</taxon>
    </lineage>
</organism>
<dbReference type="InterPro" id="IPR046964">
    <property type="entry name" value="RTN1-4"/>
</dbReference>
<dbReference type="GO" id="GO:0030424">
    <property type="term" value="C:axon"/>
    <property type="evidence" value="ECO:0007669"/>
    <property type="project" value="TreeGrafter"/>
</dbReference>
<proteinExistence type="predicted"/>
<evidence type="ECO:0000313" key="8">
    <source>
        <dbReference type="EMBL" id="TRY72769.1"/>
    </source>
</evidence>
<sequence>MGFEDIYLWKDPLVSGPVFGVILITLISTCYYSTVSVVAYSGLFILGTMVGLKLYVYVMNNLLKKNVEDPIQKYSSVDTSISQDKVNSVASCMGDKLNTAVTEIRRLVLVENMLDSVKFGLSLWFLTYIGNWFNAMTLVILAWVALFTVPKVYLNNKAAIDPILEKVKVQLDELQSKVGGFMPKKAAEAKKEE</sequence>
<feature type="transmembrane region" description="Helical" evidence="6">
    <location>
        <begin position="12"/>
        <end position="32"/>
    </location>
</feature>
<dbReference type="PANTHER" id="PTHR45799">
    <property type="entry name" value="RETICULON-LIKE PROTEIN"/>
    <property type="match status" value="1"/>
</dbReference>
<dbReference type="PANTHER" id="PTHR45799:SF2">
    <property type="entry name" value="RETICULON-LIKE PROTEIN"/>
    <property type="match status" value="1"/>
</dbReference>
<evidence type="ECO:0000313" key="9">
    <source>
        <dbReference type="Proteomes" id="UP000318571"/>
    </source>
</evidence>
<evidence type="ECO:0000256" key="3">
    <source>
        <dbReference type="ARBA" id="ARBA00022824"/>
    </source>
</evidence>
<feature type="transmembrane region" description="Helical" evidence="6">
    <location>
        <begin position="123"/>
        <end position="147"/>
    </location>
</feature>
<dbReference type="OMA" id="NWGDGEH"/>
<dbReference type="GO" id="GO:0005789">
    <property type="term" value="C:endoplasmic reticulum membrane"/>
    <property type="evidence" value="ECO:0007669"/>
    <property type="project" value="UniProtKB-SubCell"/>
</dbReference>
<evidence type="ECO:0000256" key="2">
    <source>
        <dbReference type="ARBA" id="ARBA00022692"/>
    </source>
</evidence>
<gene>
    <name evidence="8" type="ORF">TCAL_00182</name>
</gene>
<keyword evidence="9" id="KW-1185">Reference proteome</keyword>
<name>A0A553P502_TIGCA</name>
<dbReference type="Pfam" id="PF02453">
    <property type="entry name" value="Reticulon"/>
    <property type="match status" value="1"/>
</dbReference>
<dbReference type="EMBL" id="VCGU01000008">
    <property type="protein sequence ID" value="TRY72769.1"/>
    <property type="molecule type" value="Genomic_DNA"/>
</dbReference>
<dbReference type="PROSITE" id="PS50845">
    <property type="entry name" value="RETICULON"/>
    <property type="match status" value="1"/>
</dbReference>
<dbReference type="InterPro" id="IPR003388">
    <property type="entry name" value="Reticulon"/>
</dbReference>
<evidence type="ECO:0000256" key="1">
    <source>
        <dbReference type="ARBA" id="ARBA00004477"/>
    </source>
</evidence>
<dbReference type="Proteomes" id="UP000318571">
    <property type="component" value="Chromosome 7"/>
</dbReference>
<evidence type="ECO:0000256" key="4">
    <source>
        <dbReference type="ARBA" id="ARBA00022989"/>
    </source>
</evidence>
<comment type="subcellular location">
    <subcellularLocation>
        <location evidence="1 6">Endoplasmic reticulum membrane</location>
        <topology evidence="1 6">Multi-pass membrane protein</topology>
    </subcellularLocation>
</comment>
<accession>A0A553P502</accession>
<feature type="transmembrane region" description="Helical" evidence="6">
    <location>
        <begin position="37"/>
        <end position="58"/>
    </location>
</feature>
<keyword evidence="3 6" id="KW-0256">Endoplasmic reticulum</keyword>
<dbReference type="AlphaFoldDB" id="A0A553P502"/>
<evidence type="ECO:0000259" key="7">
    <source>
        <dbReference type="PROSITE" id="PS50845"/>
    </source>
</evidence>
<reference evidence="8 9" key="1">
    <citation type="journal article" date="2018" name="Nat. Ecol. Evol.">
        <title>Genomic signatures of mitonuclear coevolution across populations of Tigriopus californicus.</title>
        <authorList>
            <person name="Barreto F.S."/>
            <person name="Watson E.T."/>
            <person name="Lima T.G."/>
            <person name="Willett C.S."/>
            <person name="Edmands S."/>
            <person name="Li W."/>
            <person name="Burton R.S."/>
        </authorList>
    </citation>
    <scope>NUCLEOTIDE SEQUENCE [LARGE SCALE GENOMIC DNA]</scope>
    <source>
        <strain evidence="8 9">San Diego</strain>
    </source>
</reference>
<dbReference type="Gene3D" id="1.20.5.2480">
    <property type="match status" value="1"/>
</dbReference>
<evidence type="ECO:0000256" key="5">
    <source>
        <dbReference type="ARBA" id="ARBA00023136"/>
    </source>
</evidence>
<comment type="caution">
    <text evidence="8">The sequence shown here is derived from an EMBL/GenBank/DDBJ whole genome shotgun (WGS) entry which is preliminary data.</text>
</comment>
<feature type="domain" description="Reticulon" evidence="7">
    <location>
        <begin position="3"/>
        <end position="193"/>
    </location>
</feature>
<protein>
    <recommendedName>
        <fullName evidence="6">Reticulon-like protein</fullName>
    </recommendedName>
</protein>
<keyword evidence="5 6" id="KW-0472">Membrane</keyword>
<keyword evidence="4 6" id="KW-1133">Transmembrane helix</keyword>